<accession>A0A1A9UDB1</accession>
<protein>
    <submittedName>
        <fullName evidence="2">Uncharacterized protein</fullName>
    </submittedName>
</protein>
<evidence type="ECO:0000313" key="2">
    <source>
        <dbReference type="EnsemblMetazoa" id="GAUT000697-PA"/>
    </source>
</evidence>
<name>A0A1A9UDB1_GLOAU</name>
<keyword evidence="3" id="KW-1185">Reference proteome</keyword>
<dbReference type="EnsemblMetazoa" id="GAUT000697-RA">
    <property type="protein sequence ID" value="GAUT000697-PA"/>
    <property type="gene ID" value="GAUT000697"/>
</dbReference>
<keyword evidence="1" id="KW-0812">Transmembrane</keyword>
<keyword evidence="1" id="KW-1133">Transmembrane helix</keyword>
<feature type="transmembrane region" description="Helical" evidence="1">
    <location>
        <begin position="6"/>
        <end position="24"/>
    </location>
</feature>
<evidence type="ECO:0000256" key="1">
    <source>
        <dbReference type="SAM" id="Phobius"/>
    </source>
</evidence>
<reference evidence="2" key="1">
    <citation type="submission" date="2020-05" db="UniProtKB">
        <authorList>
            <consortium name="EnsemblMetazoa"/>
        </authorList>
    </citation>
    <scope>IDENTIFICATION</scope>
    <source>
        <strain evidence="2">TTRI</strain>
    </source>
</reference>
<dbReference type="Proteomes" id="UP000078200">
    <property type="component" value="Unassembled WGS sequence"/>
</dbReference>
<sequence>MDADNAATLILGVFVGLWLFDIVVSRRVKEAQNLRMQTAIEENIDVVLLASYTKAPSATWFEDRDDKATIYRRNAVLLLGKRDEAKENFVMAEVVRWVNYFGPRACCNNHWVKAVSIQNTVRPMKSSTSFGRRLMVGLC</sequence>
<evidence type="ECO:0000313" key="3">
    <source>
        <dbReference type="Proteomes" id="UP000078200"/>
    </source>
</evidence>
<keyword evidence="1" id="KW-0472">Membrane</keyword>
<dbReference type="AlphaFoldDB" id="A0A1A9UDB1"/>
<proteinExistence type="predicted"/>
<organism evidence="2 3">
    <name type="scientific">Glossina austeni</name>
    <name type="common">Savannah tsetse fly</name>
    <dbReference type="NCBI Taxonomy" id="7395"/>
    <lineage>
        <taxon>Eukaryota</taxon>
        <taxon>Metazoa</taxon>
        <taxon>Ecdysozoa</taxon>
        <taxon>Arthropoda</taxon>
        <taxon>Hexapoda</taxon>
        <taxon>Insecta</taxon>
        <taxon>Pterygota</taxon>
        <taxon>Neoptera</taxon>
        <taxon>Endopterygota</taxon>
        <taxon>Diptera</taxon>
        <taxon>Brachycera</taxon>
        <taxon>Muscomorpha</taxon>
        <taxon>Hippoboscoidea</taxon>
        <taxon>Glossinidae</taxon>
        <taxon>Glossina</taxon>
    </lineage>
</organism>
<dbReference type="VEuPathDB" id="VectorBase:GAUT000697"/>